<keyword evidence="5" id="KW-0190">Covalent protein-DNA linkage</keyword>
<name>A0A5B8LQQ4_9HYPH</name>
<evidence type="ECO:0000256" key="6">
    <source>
        <dbReference type="ARBA" id="ARBA00023125"/>
    </source>
</evidence>
<evidence type="ECO:0000256" key="1">
    <source>
        <dbReference type="ARBA" id="ARBA00008136"/>
    </source>
</evidence>
<evidence type="ECO:0000256" key="2">
    <source>
        <dbReference type="ARBA" id="ARBA00022670"/>
    </source>
</evidence>
<dbReference type="EMBL" id="CP042304">
    <property type="protein sequence ID" value="QDZ10493.1"/>
    <property type="molecule type" value="Genomic_DNA"/>
</dbReference>
<dbReference type="AlphaFoldDB" id="A0A5B8LQQ4"/>
<dbReference type="InterPro" id="IPR036590">
    <property type="entry name" value="SRAP-like"/>
</dbReference>
<dbReference type="GO" id="GO:0003697">
    <property type="term" value="F:single-stranded DNA binding"/>
    <property type="evidence" value="ECO:0007669"/>
    <property type="project" value="InterPro"/>
</dbReference>
<reference evidence="9 10" key="1">
    <citation type="submission" date="2019-07" db="EMBL/GenBank/DDBJ databases">
        <title>Full genome sequence of Devosia sp. Gsoil 520.</title>
        <authorList>
            <person name="Im W.-T."/>
        </authorList>
    </citation>
    <scope>NUCLEOTIDE SEQUENCE [LARGE SCALE GENOMIC DNA]</scope>
    <source>
        <strain evidence="9 10">Gsoil 520</strain>
    </source>
</reference>
<keyword evidence="2 8" id="KW-0645">Protease</keyword>
<dbReference type="Proteomes" id="UP000315364">
    <property type="component" value="Chromosome"/>
</dbReference>
<dbReference type="GO" id="GO:0016829">
    <property type="term" value="F:lyase activity"/>
    <property type="evidence" value="ECO:0007669"/>
    <property type="project" value="UniProtKB-KW"/>
</dbReference>
<evidence type="ECO:0000313" key="9">
    <source>
        <dbReference type="EMBL" id="QDZ10493.1"/>
    </source>
</evidence>
<comment type="similarity">
    <text evidence="1 8">Belongs to the SOS response-associated peptidase family.</text>
</comment>
<dbReference type="GO" id="GO:0008233">
    <property type="term" value="F:peptidase activity"/>
    <property type="evidence" value="ECO:0007669"/>
    <property type="project" value="UniProtKB-KW"/>
</dbReference>
<dbReference type="PANTHER" id="PTHR13604">
    <property type="entry name" value="DC12-RELATED"/>
    <property type="match status" value="1"/>
</dbReference>
<dbReference type="PANTHER" id="PTHR13604:SF0">
    <property type="entry name" value="ABASIC SITE PROCESSING PROTEIN HMCES"/>
    <property type="match status" value="1"/>
</dbReference>
<keyword evidence="4 8" id="KW-0378">Hydrolase</keyword>
<dbReference type="Pfam" id="PF02586">
    <property type="entry name" value="SRAP"/>
    <property type="match status" value="1"/>
</dbReference>
<dbReference type="SUPFAM" id="SSF143081">
    <property type="entry name" value="BB1717-like"/>
    <property type="match status" value="1"/>
</dbReference>
<keyword evidence="10" id="KW-1185">Reference proteome</keyword>
<keyword evidence="6" id="KW-0238">DNA-binding</keyword>
<keyword evidence="7" id="KW-0456">Lyase</keyword>
<dbReference type="InterPro" id="IPR003738">
    <property type="entry name" value="SRAP"/>
</dbReference>
<protein>
    <recommendedName>
        <fullName evidence="8">Abasic site processing protein</fullName>
        <ecNumber evidence="8">3.4.-.-</ecNumber>
    </recommendedName>
</protein>
<accession>A0A5B8LQQ4</accession>
<dbReference type="RefSeq" id="WP_146289280.1">
    <property type="nucleotide sequence ID" value="NZ_CP042304.1"/>
</dbReference>
<sequence>MCNLYSMTTTTEAIQRLVAEWEDAMRNIPVLHAIYPDYTSPLIKQRDGKRVLGFGRWGLPSLKDPVTEKPNRGNTNIRHPWFDDWKGYLGVEHRCLVPLTRFAEPTKLDDGTSGNAWFAMDESEPLTFFAGLWTDWHGTRRKDEGPMDHKLFAFFTTKPNDVVGAVHEKAMPVILTTDEERDVWLRTPWSEAKALQRPLPDGMLQVIARLPLKYVPGLADIPEPGDPLRISAQAPFSGEKGWIADLQVFPRKQVSGRACRRYSSLG</sequence>
<evidence type="ECO:0000256" key="5">
    <source>
        <dbReference type="ARBA" id="ARBA00023124"/>
    </source>
</evidence>
<gene>
    <name evidence="9" type="ORF">FPZ08_06870</name>
</gene>
<evidence type="ECO:0000256" key="3">
    <source>
        <dbReference type="ARBA" id="ARBA00022763"/>
    </source>
</evidence>
<dbReference type="EC" id="3.4.-.-" evidence="8"/>
<dbReference type="GO" id="GO:0106300">
    <property type="term" value="P:protein-DNA covalent cross-linking repair"/>
    <property type="evidence" value="ECO:0007669"/>
    <property type="project" value="InterPro"/>
</dbReference>
<dbReference type="OrthoDB" id="9782620at2"/>
<dbReference type="GO" id="GO:0006508">
    <property type="term" value="P:proteolysis"/>
    <property type="evidence" value="ECO:0007669"/>
    <property type="project" value="UniProtKB-KW"/>
</dbReference>
<proteinExistence type="inferred from homology"/>
<evidence type="ECO:0000256" key="7">
    <source>
        <dbReference type="ARBA" id="ARBA00023239"/>
    </source>
</evidence>
<dbReference type="Gene3D" id="3.90.1680.20">
    <property type="match status" value="2"/>
</dbReference>
<evidence type="ECO:0000256" key="8">
    <source>
        <dbReference type="RuleBase" id="RU364100"/>
    </source>
</evidence>
<organism evidence="9 10">
    <name type="scientific">Devosia ginsengisoli</name>
    <dbReference type="NCBI Taxonomy" id="400770"/>
    <lineage>
        <taxon>Bacteria</taxon>
        <taxon>Pseudomonadati</taxon>
        <taxon>Pseudomonadota</taxon>
        <taxon>Alphaproteobacteria</taxon>
        <taxon>Hyphomicrobiales</taxon>
        <taxon>Devosiaceae</taxon>
        <taxon>Devosia</taxon>
    </lineage>
</organism>
<keyword evidence="3" id="KW-0227">DNA damage</keyword>
<evidence type="ECO:0000313" key="10">
    <source>
        <dbReference type="Proteomes" id="UP000315364"/>
    </source>
</evidence>
<dbReference type="KEGG" id="dea:FPZ08_06870"/>
<evidence type="ECO:0000256" key="4">
    <source>
        <dbReference type="ARBA" id="ARBA00022801"/>
    </source>
</evidence>